<dbReference type="GO" id="GO:0006729">
    <property type="term" value="P:tetrahydrobiopterin biosynthetic process"/>
    <property type="evidence" value="ECO:0007669"/>
    <property type="project" value="InterPro"/>
</dbReference>
<comment type="similarity">
    <text evidence="2">Belongs to the pterin-4-alpha-carbinolamine dehydratase family.</text>
</comment>
<gene>
    <name evidence="5" type="ORF">DFR28_104234</name>
</gene>
<dbReference type="InParanoid" id="A0A395JHJ8"/>
<dbReference type="OrthoDB" id="5294615at2"/>
<proteinExistence type="inferred from homology"/>
<evidence type="ECO:0000313" key="6">
    <source>
        <dbReference type="Proteomes" id="UP000253083"/>
    </source>
</evidence>
<dbReference type="InterPro" id="IPR001533">
    <property type="entry name" value="Pterin_deHydtase"/>
</dbReference>
<dbReference type="Pfam" id="PF01329">
    <property type="entry name" value="Pterin_4a"/>
    <property type="match status" value="1"/>
</dbReference>
<dbReference type="AlphaFoldDB" id="A0A395JHJ8"/>
<dbReference type="Proteomes" id="UP000253083">
    <property type="component" value="Unassembled WGS sequence"/>
</dbReference>
<sequence length="119" mass="13593">MNDAINKLLALNCRDYSQEESSLNLSEVEQWRKLTPEWQFCATENELSQTFHFANYADTIHFVNAVAKVAEADNHHPEMEVSFKRCKVTFYTHTVRGVTLNDFICAAKIDAALPQLNAI</sequence>
<protein>
    <recommendedName>
        <fullName evidence="3">4a-hydroxytetrahydrobiopterin dehydratase</fullName>
        <ecNumber evidence="3">4.2.1.96</ecNumber>
    </recommendedName>
</protein>
<comment type="catalytic activity">
    <reaction evidence="1">
        <text>(4aS,6R)-4a-hydroxy-L-erythro-5,6,7,8-tetrahydrobiopterin = (6R)-L-erythro-6,7-dihydrobiopterin + H2O</text>
        <dbReference type="Rhea" id="RHEA:11920"/>
        <dbReference type="ChEBI" id="CHEBI:15377"/>
        <dbReference type="ChEBI" id="CHEBI:15642"/>
        <dbReference type="ChEBI" id="CHEBI:43120"/>
        <dbReference type="EC" id="4.2.1.96"/>
    </reaction>
</comment>
<dbReference type="PANTHER" id="PTHR12599">
    <property type="entry name" value="PTERIN-4-ALPHA-CARBINOLAMINE DEHYDRATASE"/>
    <property type="match status" value="1"/>
</dbReference>
<evidence type="ECO:0000256" key="1">
    <source>
        <dbReference type="ARBA" id="ARBA00001554"/>
    </source>
</evidence>
<name>A0A395JHJ8_9GAMM</name>
<reference evidence="5 6" key="1">
    <citation type="submission" date="2018-06" db="EMBL/GenBank/DDBJ databases">
        <title>Genomic Encyclopedia of Type Strains, Phase IV (KMG-IV): sequencing the most valuable type-strain genomes for metagenomic binning, comparative biology and taxonomic classification.</title>
        <authorList>
            <person name="Goeker M."/>
        </authorList>
    </citation>
    <scope>NUCLEOTIDE SEQUENCE [LARGE SCALE GENOMIC DNA]</scope>
    <source>
        <strain evidence="5 6">DSM 24032</strain>
    </source>
</reference>
<keyword evidence="4" id="KW-0456">Lyase</keyword>
<dbReference type="RefSeq" id="WP_113955166.1">
    <property type="nucleotide sequence ID" value="NZ_QNRT01000004.1"/>
</dbReference>
<dbReference type="EMBL" id="QNRT01000004">
    <property type="protein sequence ID" value="RBP49305.1"/>
    <property type="molecule type" value="Genomic_DNA"/>
</dbReference>
<dbReference type="SUPFAM" id="SSF55248">
    <property type="entry name" value="PCD-like"/>
    <property type="match status" value="1"/>
</dbReference>
<dbReference type="Gene3D" id="3.30.1360.20">
    <property type="entry name" value="Transcriptional coactivator/pterin dehydratase"/>
    <property type="match status" value="1"/>
</dbReference>
<dbReference type="GO" id="GO:0008124">
    <property type="term" value="F:4-alpha-hydroxytetrahydrobiopterin dehydratase activity"/>
    <property type="evidence" value="ECO:0007669"/>
    <property type="project" value="UniProtKB-EC"/>
</dbReference>
<evidence type="ECO:0000256" key="4">
    <source>
        <dbReference type="ARBA" id="ARBA00023239"/>
    </source>
</evidence>
<comment type="caution">
    <text evidence="5">The sequence shown here is derived from an EMBL/GenBank/DDBJ whole genome shotgun (WGS) entry which is preliminary data.</text>
</comment>
<evidence type="ECO:0000256" key="3">
    <source>
        <dbReference type="ARBA" id="ARBA00013252"/>
    </source>
</evidence>
<evidence type="ECO:0000313" key="5">
    <source>
        <dbReference type="EMBL" id="RBP49305.1"/>
    </source>
</evidence>
<dbReference type="InterPro" id="IPR036428">
    <property type="entry name" value="PCD_sf"/>
</dbReference>
<accession>A0A395JHJ8</accession>
<evidence type="ECO:0000256" key="2">
    <source>
        <dbReference type="ARBA" id="ARBA00006472"/>
    </source>
</evidence>
<keyword evidence="6" id="KW-1185">Reference proteome</keyword>
<dbReference type="PANTHER" id="PTHR12599:SF0">
    <property type="entry name" value="PTERIN-4-ALPHA-CARBINOLAMINE DEHYDRATASE"/>
    <property type="match status" value="1"/>
</dbReference>
<dbReference type="EC" id="4.2.1.96" evidence="3"/>
<organism evidence="5 6">
    <name type="scientific">Arenicella xantha</name>
    <dbReference type="NCBI Taxonomy" id="644221"/>
    <lineage>
        <taxon>Bacteria</taxon>
        <taxon>Pseudomonadati</taxon>
        <taxon>Pseudomonadota</taxon>
        <taxon>Gammaproteobacteria</taxon>
        <taxon>Arenicellales</taxon>
        <taxon>Arenicellaceae</taxon>
        <taxon>Arenicella</taxon>
    </lineage>
</organism>